<proteinExistence type="predicted"/>
<sequence>MEKNKLFLRLLGFYFLFTMAFVHATSTPLFTLEPITPTSIPVPSNGTAVVQYTVTNMSSKPHTLKMVPITGMAQVTNVGNCADSFALTSKQSCTLTLQVNGAQMSPHYKGGPIVCQQGPNGKPNPNQCYQPSAANVLNVTVATPSVPTLYVGTQNGVYYSIDDGTTWVGTNPPAGGSAISSVVALSTILYAGSINGTVYSSFNNGTTWSPIVSPAPGYAVNALYVSANYKLYIASANGSIFICSLNGKNCTTTTPPATGFAVNAIFVATNALYAASANGLVYYSNNNGVTWVAINGQPDGSAVSSVYVAANTLYVGTANEYVYTSTSLTGGGAWTPYAQTVYSLFVNAAGSVVYAGTQGGFIYSLISGNEVGFVTYGPINSLYQLG</sequence>
<dbReference type="Proteomes" id="UP000054926">
    <property type="component" value="Unassembled WGS sequence"/>
</dbReference>
<accession>A0A0W0ZE36</accession>
<dbReference type="Gene3D" id="2.130.10.10">
    <property type="entry name" value="YVTN repeat-like/Quinoprotein amine dehydrogenase"/>
    <property type="match status" value="2"/>
</dbReference>
<protein>
    <recommendedName>
        <fullName evidence="3">NHL repeat protein</fullName>
    </recommendedName>
</protein>
<dbReference type="STRING" id="947033.Lste_3659"/>
<dbReference type="AlphaFoldDB" id="A0A0W0ZE36"/>
<dbReference type="PATRIC" id="fig|947033.5.peg.3888"/>
<dbReference type="EMBL" id="LNYY01000021">
    <property type="protein sequence ID" value="KTD67453.1"/>
    <property type="molecule type" value="Genomic_DNA"/>
</dbReference>
<dbReference type="SUPFAM" id="SSF50939">
    <property type="entry name" value="Sialidases"/>
    <property type="match status" value="1"/>
</dbReference>
<organism evidence="1 2">
    <name type="scientific">Legionella steelei</name>
    <dbReference type="NCBI Taxonomy" id="947033"/>
    <lineage>
        <taxon>Bacteria</taxon>
        <taxon>Pseudomonadati</taxon>
        <taxon>Pseudomonadota</taxon>
        <taxon>Gammaproteobacteria</taxon>
        <taxon>Legionellales</taxon>
        <taxon>Legionellaceae</taxon>
        <taxon>Legionella</taxon>
    </lineage>
</organism>
<evidence type="ECO:0008006" key="3">
    <source>
        <dbReference type="Google" id="ProtNLM"/>
    </source>
</evidence>
<dbReference type="InterPro" id="IPR015943">
    <property type="entry name" value="WD40/YVTN_repeat-like_dom_sf"/>
</dbReference>
<dbReference type="OrthoDB" id="5642345at2"/>
<gene>
    <name evidence="1" type="ORF">Lste_3659</name>
</gene>
<evidence type="ECO:0000313" key="2">
    <source>
        <dbReference type="Proteomes" id="UP000054926"/>
    </source>
</evidence>
<comment type="caution">
    <text evidence="1">The sequence shown here is derived from an EMBL/GenBank/DDBJ whole genome shotgun (WGS) entry which is preliminary data.</text>
</comment>
<dbReference type="RefSeq" id="WP_058512437.1">
    <property type="nucleotide sequence ID" value="NZ_DAIOMV010000001.1"/>
</dbReference>
<reference evidence="1 2" key="1">
    <citation type="submission" date="2015-11" db="EMBL/GenBank/DDBJ databases">
        <title>Genomic analysis of 38 Legionella species identifies large and diverse effector repertoires.</title>
        <authorList>
            <person name="Burstein D."/>
            <person name="Amaro F."/>
            <person name="Zusman T."/>
            <person name="Lifshitz Z."/>
            <person name="Cohen O."/>
            <person name="Gilbert J.A."/>
            <person name="Pupko T."/>
            <person name="Shuman H.A."/>
            <person name="Segal G."/>
        </authorList>
    </citation>
    <scope>NUCLEOTIDE SEQUENCE [LARGE SCALE GENOMIC DNA]</scope>
    <source>
        <strain evidence="1 2">IMVS3376</strain>
    </source>
</reference>
<name>A0A0W0ZE36_9GAMM</name>
<keyword evidence="2" id="KW-1185">Reference proteome</keyword>
<evidence type="ECO:0000313" key="1">
    <source>
        <dbReference type="EMBL" id="KTD67453.1"/>
    </source>
</evidence>
<dbReference type="InterPro" id="IPR036278">
    <property type="entry name" value="Sialidase_sf"/>
</dbReference>